<comment type="caution">
    <text evidence="6">The sequence shown here is derived from an EMBL/GenBank/DDBJ whole genome shotgun (WGS) entry which is preliminary data.</text>
</comment>
<dbReference type="RefSeq" id="WP_119911440.1">
    <property type="nucleotide sequence ID" value="NZ_QZCH01000019.1"/>
</dbReference>
<dbReference type="PANTHER" id="PTHR38099:SF1">
    <property type="entry name" value="LARGE RIBOSOMAL RNA SUBUNIT ACCUMULATION PROTEIN YCED"/>
    <property type="match status" value="1"/>
</dbReference>
<gene>
    <name evidence="6" type="primary">yceD</name>
    <name evidence="6" type="ORF">D1Z90_14200</name>
</gene>
<sequence length="174" mass="19778">MQRLKIQISVDPIRAAQKKIDMQGIIPAASLNRLAESTLGICNDIEANLSFEFDHQRLPVVKGNAKVDLMLECQRCGEAFQYTCETEFIYSPVRADAEEVDLPSAYELVERDEEGEINLFQLVEDELILNLPLIAMHDITDCKVKDFDTSFGEIVEEKRVNPFAVLEDLKRNSK</sequence>
<accession>A0A418YCI9</accession>
<organism evidence="6 7">
    <name type="scientific">Motilimonas pumila</name>
    <dbReference type="NCBI Taxonomy" id="2303987"/>
    <lineage>
        <taxon>Bacteria</taxon>
        <taxon>Pseudomonadati</taxon>
        <taxon>Pseudomonadota</taxon>
        <taxon>Gammaproteobacteria</taxon>
        <taxon>Alteromonadales</taxon>
        <taxon>Alteromonadales genera incertae sedis</taxon>
        <taxon>Motilimonas</taxon>
    </lineage>
</organism>
<reference evidence="6 7" key="1">
    <citation type="submission" date="2018-09" db="EMBL/GenBank/DDBJ databases">
        <authorList>
            <person name="Wang F."/>
        </authorList>
    </citation>
    <scope>NUCLEOTIDE SEQUENCE [LARGE SCALE GENOMIC DNA]</scope>
    <source>
        <strain evidence="6 7">PLHSC7-2</strain>
    </source>
</reference>
<evidence type="ECO:0000313" key="6">
    <source>
        <dbReference type="EMBL" id="RJG42249.1"/>
    </source>
</evidence>
<proteinExistence type="inferred from homology"/>
<comment type="similarity">
    <text evidence="2">Belongs to the DUF177 domain family.</text>
</comment>
<comment type="function">
    <text evidence="1">Plays a role in synthesis, processing and/or stability of 23S rRNA.</text>
</comment>
<dbReference type="OrthoDB" id="9786771at2"/>
<evidence type="ECO:0000256" key="1">
    <source>
        <dbReference type="ARBA" id="ARBA00002868"/>
    </source>
</evidence>
<name>A0A418YCI9_9GAMM</name>
<dbReference type="EMBL" id="QZCH01000019">
    <property type="protein sequence ID" value="RJG42249.1"/>
    <property type="molecule type" value="Genomic_DNA"/>
</dbReference>
<evidence type="ECO:0000256" key="2">
    <source>
        <dbReference type="ARBA" id="ARBA00010740"/>
    </source>
</evidence>
<reference evidence="6 7" key="2">
    <citation type="submission" date="2019-01" db="EMBL/GenBank/DDBJ databases">
        <title>Motilimonas pumilus sp. nov., isolated from the gut of sea cucumber (Apostichopus japonicus).</title>
        <authorList>
            <person name="Wang F.-Q."/>
            <person name="Ren L.-H."/>
            <person name="Lin Y.-W."/>
            <person name="Sun G.-H."/>
            <person name="Du Z.-J."/>
            <person name="Zhao J.-X."/>
            <person name="Liu X.-J."/>
            <person name="Liu L.-J."/>
        </authorList>
    </citation>
    <scope>NUCLEOTIDE SEQUENCE [LARGE SCALE GENOMIC DNA]</scope>
    <source>
        <strain evidence="6 7">PLHSC7-2</strain>
    </source>
</reference>
<evidence type="ECO:0000256" key="5">
    <source>
        <dbReference type="ARBA" id="ARBA00031841"/>
    </source>
</evidence>
<dbReference type="InterPro" id="IPR003772">
    <property type="entry name" value="YceD"/>
</dbReference>
<evidence type="ECO:0000256" key="3">
    <source>
        <dbReference type="ARBA" id="ARBA00015716"/>
    </source>
</evidence>
<dbReference type="Pfam" id="PF02620">
    <property type="entry name" value="YceD"/>
    <property type="match status" value="1"/>
</dbReference>
<protein>
    <recommendedName>
        <fullName evidence="3">Large ribosomal RNA subunit accumulation protein YceD</fullName>
    </recommendedName>
    <alternativeName>
        <fullName evidence="5">23S rRNA accumulation protein YceD</fullName>
    </alternativeName>
</protein>
<dbReference type="Proteomes" id="UP000283255">
    <property type="component" value="Unassembled WGS sequence"/>
</dbReference>
<evidence type="ECO:0000256" key="4">
    <source>
        <dbReference type="ARBA" id="ARBA00022517"/>
    </source>
</evidence>
<dbReference type="GO" id="GO:0005829">
    <property type="term" value="C:cytosol"/>
    <property type="evidence" value="ECO:0007669"/>
    <property type="project" value="TreeGrafter"/>
</dbReference>
<evidence type="ECO:0000313" key="7">
    <source>
        <dbReference type="Proteomes" id="UP000283255"/>
    </source>
</evidence>
<dbReference type="GO" id="GO:0042254">
    <property type="term" value="P:ribosome biogenesis"/>
    <property type="evidence" value="ECO:0007669"/>
    <property type="project" value="UniProtKB-KW"/>
</dbReference>
<keyword evidence="7" id="KW-1185">Reference proteome</keyword>
<dbReference type="PANTHER" id="PTHR38099">
    <property type="entry name" value="LARGE RIBOSOMAL RNA SUBUNIT ACCUMULATION PROTEIN YCED"/>
    <property type="match status" value="1"/>
</dbReference>
<dbReference type="InterPro" id="IPR039255">
    <property type="entry name" value="YceD_bac"/>
</dbReference>
<dbReference type="AlphaFoldDB" id="A0A418YCI9"/>
<dbReference type="NCBIfam" id="NF008395">
    <property type="entry name" value="PRK11193.1"/>
    <property type="match status" value="1"/>
</dbReference>
<keyword evidence="4" id="KW-0690">Ribosome biogenesis</keyword>